<proteinExistence type="predicted"/>
<name>A0A8S5SNH7_9CAUD</name>
<organism evidence="1">
    <name type="scientific">Siphoviridae sp. ctnR613</name>
    <dbReference type="NCBI Taxonomy" id="2827939"/>
    <lineage>
        <taxon>Viruses</taxon>
        <taxon>Duplodnaviria</taxon>
        <taxon>Heunggongvirae</taxon>
        <taxon>Uroviricota</taxon>
        <taxon>Caudoviricetes</taxon>
    </lineage>
</organism>
<dbReference type="NCBIfam" id="TIGR01603">
    <property type="entry name" value="maj_tail_phi13"/>
    <property type="match status" value="1"/>
</dbReference>
<dbReference type="EMBL" id="BK032640">
    <property type="protein sequence ID" value="DAF52613.1"/>
    <property type="molecule type" value="Genomic_DNA"/>
</dbReference>
<reference evidence="1" key="1">
    <citation type="journal article" date="2021" name="Proc. Natl. Acad. Sci. U.S.A.">
        <title>A Catalog of Tens of Thousands of Viruses from Human Metagenomes Reveals Hidden Associations with Chronic Diseases.</title>
        <authorList>
            <person name="Tisza M.J."/>
            <person name="Buck C.B."/>
        </authorList>
    </citation>
    <scope>NUCLEOTIDE SEQUENCE</scope>
    <source>
        <strain evidence="1">CtnR613</strain>
    </source>
</reference>
<dbReference type="InterPro" id="IPR006490">
    <property type="entry name" value="Maj_tail_phi13"/>
</dbReference>
<sequence>MAIQSNRKRPFGVKNVHIALLTKDDGTALTYAEPVFVKGVESFQYTPQYASGEAYSDDIQDTTISMPVSYDLTLTFAEYLPKIQNMLQGSSIENGGVTVNSEDSQNSVAVLFEFAYSDGSKGFGVFYNCKLVAEGGTHNTKTGNIEFSKYQLKGKALPVTDGTISRFITSNEDKLKPDVVTKFFRTVLGTKEKILTP</sequence>
<evidence type="ECO:0000313" key="1">
    <source>
        <dbReference type="EMBL" id="DAF52613.1"/>
    </source>
</evidence>
<protein>
    <submittedName>
        <fullName evidence="1">Tail tube protein</fullName>
    </submittedName>
</protein>
<accession>A0A8S5SNH7</accession>